<dbReference type="Proteomes" id="UP000465112">
    <property type="component" value="Chromosome 4"/>
</dbReference>
<name>A0A6A5F9D1_PERFL</name>
<keyword evidence="2" id="KW-1185">Reference proteome</keyword>
<comment type="caution">
    <text evidence="1">The sequence shown here is derived from an EMBL/GenBank/DDBJ whole genome shotgun (WGS) entry which is preliminary data.</text>
</comment>
<dbReference type="EMBL" id="VHII01000004">
    <property type="protein sequence ID" value="KAF1391756.1"/>
    <property type="molecule type" value="Genomic_DNA"/>
</dbReference>
<protein>
    <submittedName>
        <fullName evidence="1">Uncharacterized protein</fullName>
    </submittedName>
</protein>
<accession>A0A6A5F9D1</accession>
<evidence type="ECO:0000313" key="1">
    <source>
        <dbReference type="EMBL" id="KAF1391756.1"/>
    </source>
</evidence>
<dbReference type="AlphaFoldDB" id="A0A6A5F9D1"/>
<proteinExistence type="predicted"/>
<organism evidence="1 2">
    <name type="scientific">Perca fluviatilis</name>
    <name type="common">European perch</name>
    <dbReference type="NCBI Taxonomy" id="8168"/>
    <lineage>
        <taxon>Eukaryota</taxon>
        <taxon>Metazoa</taxon>
        <taxon>Chordata</taxon>
        <taxon>Craniata</taxon>
        <taxon>Vertebrata</taxon>
        <taxon>Euteleostomi</taxon>
        <taxon>Actinopterygii</taxon>
        <taxon>Neopterygii</taxon>
        <taxon>Teleostei</taxon>
        <taxon>Neoteleostei</taxon>
        <taxon>Acanthomorphata</taxon>
        <taxon>Eupercaria</taxon>
        <taxon>Perciformes</taxon>
        <taxon>Percoidei</taxon>
        <taxon>Percidae</taxon>
        <taxon>Percinae</taxon>
        <taxon>Perca</taxon>
    </lineage>
</organism>
<evidence type="ECO:0000313" key="2">
    <source>
        <dbReference type="Proteomes" id="UP000465112"/>
    </source>
</evidence>
<gene>
    <name evidence="1" type="ORF">PFLUV_G00045390</name>
</gene>
<reference evidence="1 2" key="1">
    <citation type="submission" date="2019-06" db="EMBL/GenBank/DDBJ databases">
        <title>A chromosome-scale genome assembly of the European perch, Perca fluviatilis.</title>
        <authorList>
            <person name="Roques C."/>
            <person name="Zahm M."/>
            <person name="Cabau C."/>
            <person name="Klopp C."/>
            <person name="Bouchez O."/>
            <person name="Donnadieu C."/>
            <person name="Kuhl H."/>
            <person name="Gislard M."/>
            <person name="Guendouz S."/>
            <person name="Journot L."/>
            <person name="Haffray P."/>
            <person name="Bestin A."/>
            <person name="Morvezen R."/>
            <person name="Feron R."/>
            <person name="Wen M."/>
            <person name="Jouanno E."/>
            <person name="Herpin A."/>
            <person name="Schartl M."/>
            <person name="Postlethwait J."/>
            <person name="Schaerlinger B."/>
            <person name="Chardard D."/>
            <person name="Lecocq T."/>
            <person name="Poncet C."/>
            <person name="Jaffrelo L."/>
            <person name="Lampietro C."/>
            <person name="Guiguen Y."/>
        </authorList>
    </citation>
    <scope>NUCLEOTIDE SEQUENCE [LARGE SCALE GENOMIC DNA]</scope>
    <source>
        <tissue evidence="1">Blood</tissue>
    </source>
</reference>
<sequence length="94" mass="10821">MRLKNKNKIVCLNVVKYASNSYLHILKNGHLFIHSVLSSSDEISSCITWRFDISDISNSLVDLQLNIVTLNYLPVGQFTLKYISFFMLTLTHLK</sequence>